<evidence type="ECO:0000256" key="1">
    <source>
        <dbReference type="SAM" id="SignalP"/>
    </source>
</evidence>
<dbReference type="Pfam" id="PF13435">
    <property type="entry name" value="Cytochrome_C554"/>
    <property type="match status" value="1"/>
</dbReference>
<dbReference type="EMBL" id="CP036275">
    <property type="protein sequence ID" value="QDU37222.1"/>
    <property type="molecule type" value="Genomic_DNA"/>
</dbReference>
<evidence type="ECO:0000313" key="3">
    <source>
        <dbReference type="EMBL" id="QDU37222.1"/>
    </source>
</evidence>
<dbReference type="KEGG" id="mri:Mal4_15320"/>
<feature type="domain" description="Cytochrome c-552/4" evidence="2">
    <location>
        <begin position="173"/>
        <end position="254"/>
    </location>
</feature>
<protein>
    <recommendedName>
        <fullName evidence="2">Cytochrome c-552/4 domain-containing protein</fullName>
    </recommendedName>
</protein>
<organism evidence="3 4">
    <name type="scientific">Maioricimonas rarisocia</name>
    <dbReference type="NCBI Taxonomy" id="2528026"/>
    <lineage>
        <taxon>Bacteria</taxon>
        <taxon>Pseudomonadati</taxon>
        <taxon>Planctomycetota</taxon>
        <taxon>Planctomycetia</taxon>
        <taxon>Planctomycetales</taxon>
        <taxon>Planctomycetaceae</taxon>
        <taxon>Maioricimonas</taxon>
    </lineage>
</organism>
<feature type="chain" id="PRO_5021948523" description="Cytochrome c-552/4 domain-containing protein" evidence="1">
    <location>
        <begin position="36"/>
        <end position="655"/>
    </location>
</feature>
<accession>A0A517Z407</accession>
<evidence type="ECO:0000313" key="4">
    <source>
        <dbReference type="Proteomes" id="UP000320496"/>
    </source>
</evidence>
<proteinExistence type="predicted"/>
<dbReference type="Gene3D" id="1.10.1130.10">
    <property type="entry name" value="Flavocytochrome C3, Chain A"/>
    <property type="match status" value="1"/>
</dbReference>
<dbReference type="InterPro" id="IPR036280">
    <property type="entry name" value="Multihaem_cyt_sf"/>
</dbReference>
<feature type="signal peptide" evidence="1">
    <location>
        <begin position="1"/>
        <end position="35"/>
    </location>
</feature>
<gene>
    <name evidence="3" type="ORF">Mal4_15320</name>
</gene>
<dbReference type="InterPro" id="IPR023155">
    <property type="entry name" value="Cyt_c-552/4"/>
</dbReference>
<sequence length="655" mass="72848" precursor="true">MNRHGSVGGPPCAVALTVALVLAVAHGTASSPARATPPIVRNEHHAFDPDWIEVWWTLRQKCRGCHRPGTERHDLTSYAALLGGGPDGDMPVVIPGSPEESLLFEQVLWNHASTPDSPHPDMPSMPPDRMEWLSAGQLEAFERWIRNGARQYRRPPVAGCEPLLEIHFPSAKECAACHPRQYEQWSRSMHAYAQHSPVFEAFTLTMIERTGGTIGTFCTRCHTPIGVSLGETGSTRNVCRSRLSMEGITCVVCHRMAQPYYKSSGRIPVTPGQVDQGCLYGPFVDPVPVPGGHAAGGNEYLLKSEFCGSCHDVTSPQGVRLEEAFSEWQNSPAAKEGHTCQHCHMGPIQGVPIARLQRPWGKAAVVPGIDPASLPDRPLSDHTFAGPDYSLLPDTEFPHKLDWMYEQDYRDTARLSPHQRETLTRLRIRNRSQLERARFKRYELLRNAARLHVDHPDCASTGDRIRIRVDVESLFAGHNLPTGFTAERQVWVELAIIDPLGRLEIISGGLDRNGDLLDEHSHEVEAGHLHADHRLLNFQSKFVSLTAQGTERTVIIPVNRHLAPLNVIRPPTTPAQSFGRPPIFRVAKSSLPPLQTAGRTYHARMNCGPGRYTIRVRLNFRNLPPALFDKIGIPHLKHLLETVVIDEYAGHVEVK</sequence>
<dbReference type="AlphaFoldDB" id="A0A517Z407"/>
<reference evidence="3 4" key="1">
    <citation type="submission" date="2019-02" db="EMBL/GenBank/DDBJ databases">
        <title>Deep-cultivation of Planctomycetes and their phenomic and genomic characterization uncovers novel biology.</title>
        <authorList>
            <person name="Wiegand S."/>
            <person name="Jogler M."/>
            <person name="Boedeker C."/>
            <person name="Pinto D."/>
            <person name="Vollmers J."/>
            <person name="Rivas-Marin E."/>
            <person name="Kohn T."/>
            <person name="Peeters S.H."/>
            <person name="Heuer A."/>
            <person name="Rast P."/>
            <person name="Oberbeckmann S."/>
            <person name="Bunk B."/>
            <person name="Jeske O."/>
            <person name="Meyerdierks A."/>
            <person name="Storesund J.E."/>
            <person name="Kallscheuer N."/>
            <person name="Luecker S."/>
            <person name="Lage O.M."/>
            <person name="Pohl T."/>
            <person name="Merkel B.J."/>
            <person name="Hornburger P."/>
            <person name="Mueller R.-W."/>
            <person name="Bruemmer F."/>
            <person name="Labrenz M."/>
            <person name="Spormann A.M."/>
            <person name="Op den Camp H."/>
            <person name="Overmann J."/>
            <person name="Amann R."/>
            <person name="Jetten M.S.M."/>
            <person name="Mascher T."/>
            <person name="Medema M.H."/>
            <person name="Devos D.P."/>
            <person name="Kaster A.-K."/>
            <person name="Ovreas L."/>
            <person name="Rohde M."/>
            <person name="Galperin M.Y."/>
            <person name="Jogler C."/>
        </authorList>
    </citation>
    <scope>NUCLEOTIDE SEQUENCE [LARGE SCALE GENOMIC DNA]</scope>
    <source>
        <strain evidence="3 4">Mal4</strain>
    </source>
</reference>
<keyword evidence="1" id="KW-0732">Signal</keyword>
<evidence type="ECO:0000259" key="2">
    <source>
        <dbReference type="Pfam" id="PF13435"/>
    </source>
</evidence>
<dbReference type="OrthoDB" id="9814800at2"/>
<keyword evidence="4" id="KW-1185">Reference proteome</keyword>
<dbReference type="SUPFAM" id="SSF48695">
    <property type="entry name" value="Multiheme cytochromes"/>
    <property type="match status" value="1"/>
</dbReference>
<name>A0A517Z407_9PLAN</name>
<dbReference type="Proteomes" id="UP000320496">
    <property type="component" value="Chromosome"/>
</dbReference>